<accession>A0A0F9CZ04</accession>
<gene>
    <name evidence="1" type="ORF">LCGC14_2551770</name>
</gene>
<sequence length="114" mass="12716">MTVQNVIPFIDYVGNGIVTSFSFNFRADDVTWVDVSFTDNFNGVSLNIDQDDNPGGSAEYSVAPPDLTTIRIERNTPVVQSMDYTRYDPFDSTSHENNLDKLTMIIQELLGGTI</sequence>
<proteinExistence type="predicted"/>
<feature type="non-terminal residue" evidence="1">
    <location>
        <position position="114"/>
    </location>
</feature>
<name>A0A0F9CZ04_9ZZZZ</name>
<comment type="caution">
    <text evidence="1">The sequence shown here is derived from an EMBL/GenBank/DDBJ whole genome shotgun (WGS) entry which is preliminary data.</text>
</comment>
<evidence type="ECO:0000313" key="1">
    <source>
        <dbReference type="EMBL" id="KKL10841.1"/>
    </source>
</evidence>
<protein>
    <submittedName>
        <fullName evidence="1">Uncharacterized protein</fullName>
    </submittedName>
</protein>
<organism evidence="1">
    <name type="scientific">marine sediment metagenome</name>
    <dbReference type="NCBI Taxonomy" id="412755"/>
    <lineage>
        <taxon>unclassified sequences</taxon>
        <taxon>metagenomes</taxon>
        <taxon>ecological metagenomes</taxon>
    </lineage>
</organism>
<reference evidence="1" key="1">
    <citation type="journal article" date="2015" name="Nature">
        <title>Complex archaea that bridge the gap between prokaryotes and eukaryotes.</title>
        <authorList>
            <person name="Spang A."/>
            <person name="Saw J.H."/>
            <person name="Jorgensen S.L."/>
            <person name="Zaremba-Niedzwiedzka K."/>
            <person name="Martijn J."/>
            <person name="Lind A.E."/>
            <person name="van Eijk R."/>
            <person name="Schleper C."/>
            <person name="Guy L."/>
            <person name="Ettema T.J."/>
        </authorList>
    </citation>
    <scope>NUCLEOTIDE SEQUENCE</scope>
</reference>
<dbReference type="EMBL" id="LAZR01041900">
    <property type="protein sequence ID" value="KKL10841.1"/>
    <property type="molecule type" value="Genomic_DNA"/>
</dbReference>
<dbReference type="AlphaFoldDB" id="A0A0F9CZ04"/>